<evidence type="ECO:0000313" key="2">
    <source>
        <dbReference type="EMBL" id="MFD2256737.1"/>
    </source>
</evidence>
<gene>
    <name evidence="2" type="ORF">ACFSSA_08620</name>
</gene>
<dbReference type="EMBL" id="JBHUIT010000012">
    <property type="protein sequence ID" value="MFD2256737.1"/>
    <property type="molecule type" value="Genomic_DNA"/>
</dbReference>
<organism evidence="2 3">
    <name type="scientific">Luteolibacter algae</name>
    <dbReference type="NCBI Taxonomy" id="454151"/>
    <lineage>
        <taxon>Bacteria</taxon>
        <taxon>Pseudomonadati</taxon>
        <taxon>Verrucomicrobiota</taxon>
        <taxon>Verrucomicrobiia</taxon>
        <taxon>Verrucomicrobiales</taxon>
        <taxon>Verrucomicrobiaceae</taxon>
        <taxon>Luteolibacter</taxon>
    </lineage>
</organism>
<dbReference type="InterPro" id="IPR010879">
    <property type="entry name" value="DUF1508"/>
</dbReference>
<dbReference type="Gene3D" id="3.30.160.160">
    <property type="entry name" value="YegP-like"/>
    <property type="match status" value="2"/>
</dbReference>
<evidence type="ECO:0000259" key="1">
    <source>
        <dbReference type="Pfam" id="PF07411"/>
    </source>
</evidence>
<dbReference type="InterPro" id="IPR036913">
    <property type="entry name" value="YegP-like_sf"/>
</dbReference>
<dbReference type="Pfam" id="PF07411">
    <property type="entry name" value="DUF1508"/>
    <property type="match status" value="2"/>
</dbReference>
<feature type="domain" description="DUF1508" evidence="1">
    <location>
        <begin position="68"/>
        <end position="100"/>
    </location>
</feature>
<keyword evidence="3" id="KW-1185">Reference proteome</keyword>
<sequence>MTDNTTWSFYLDQKHEWRWRRTAANGEIVGASSEGYQNKADCESNANRHGYGGCSTLGYSDNWTFYVDANGKHRWKRQASNGVQVGASSQGYSAKSNCEENARLHCYHG</sequence>
<dbReference type="RefSeq" id="WP_386820027.1">
    <property type="nucleotide sequence ID" value="NZ_JBHUIT010000012.1"/>
</dbReference>
<comment type="caution">
    <text evidence="2">The sequence shown here is derived from an EMBL/GenBank/DDBJ whole genome shotgun (WGS) entry which is preliminary data.</text>
</comment>
<feature type="domain" description="DUF1508" evidence="1">
    <location>
        <begin position="12"/>
        <end position="43"/>
    </location>
</feature>
<evidence type="ECO:0000313" key="3">
    <source>
        <dbReference type="Proteomes" id="UP001597375"/>
    </source>
</evidence>
<accession>A0ABW5D770</accession>
<dbReference type="Proteomes" id="UP001597375">
    <property type="component" value="Unassembled WGS sequence"/>
</dbReference>
<proteinExistence type="predicted"/>
<protein>
    <submittedName>
        <fullName evidence="2">DUF1508 domain-containing protein</fullName>
    </submittedName>
</protein>
<reference evidence="3" key="1">
    <citation type="journal article" date="2019" name="Int. J. Syst. Evol. Microbiol.">
        <title>The Global Catalogue of Microorganisms (GCM) 10K type strain sequencing project: providing services to taxonomists for standard genome sequencing and annotation.</title>
        <authorList>
            <consortium name="The Broad Institute Genomics Platform"/>
            <consortium name="The Broad Institute Genome Sequencing Center for Infectious Disease"/>
            <person name="Wu L."/>
            <person name="Ma J."/>
        </authorList>
    </citation>
    <scope>NUCLEOTIDE SEQUENCE [LARGE SCALE GENOMIC DNA]</scope>
    <source>
        <strain evidence="3">CGMCC 4.7106</strain>
    </source>
</reference>
<name>A0ABW5D770_9BACT</name>
<dbReference type="SUPFAM" id="SSF160113">
    <property type="entry name" value="YegP-like"/>
    <property type="match status" value="2"/>
</dbReference>